<feature type="domain" description="SecA family profile" evidence="12">
    <location>
        <begin position="2168"/>
        <end position="2736"/>
    </location>
</feature>
<feature type="domain" description="Helicase C-terminal" evidence="11">
    <location>
        <begin position="2581"/>
        <end position="2742"/>
    </location>
</feature>
<evidence type="ECO:0000313" key="13">
    <source>
        <dbReference type="EMBL" id="ORX47663.1"/>
    </source>
</evidence>
<evidence type="ECO:0000259" key="11">
    <source>
        <dbReference type="PROSITE" id="PS51194"/>
    </source>
</evidence>
<dbReference type="InterPro" id="IPR000185">
    <property type="entry name" value="SecA"/>
</dbReference>
<dbReference type="GO" id="GO:0006605">
    <property type="term" value="P:protein targeting"/>
    <property type="evidence" value="ECO:0007669"/>
    <property type="project" value="InterPro"/>
</dbReference>
<evidence type="ECO:0000256" key="4">
    <source>
        <dbReference type="ARBA" id="ARBA00022840"/>
    </source>
</evidence>
<dbReference type="GO" id="GO:0016020">
    <property type="term" value="C:membrane"/>
    <property type="evidence" value="ECO:0007669"/>
    <property type="project" value="InterPro"/>
</dbReference>
<proteinExistence type="predicted"/>
<dbReference type="InterPro" id="IPR036770">
    <property type="entry name" value="Ankyrin_rpt-contain_sf"/>
</dbReference>
<dbReference type="SMART" id="SM00248">
    <property type="entry name" value="ANK"/>
    <property type="match status" value="15"/>
</dbReference>
<dbReference type="Pfam" id="PF12796">
    <property type="entry name" value="Ank_2"/>
    <property type="match status" value="2"/>
</dbReference>
<evidence type="ECO:0000256" key="10">
    <source>
        <dbReference type="SAM" id="Phobius"/>
    </source>
</evidence>
<dbReference type="SUPFAM" id="SSF48403">
    <property type="entry name" value="Ankyrin repeat"/>
    <property type="match status" value="2"/>
</dbReference>
<evidence type="ECO:0000256" key="8">
    <source>
        <dbReference type="ARBA" id="ARBA00023136"/>
    </source>
</evidence>
<dbReference type="InterPro" id="IPR044722">
    <property type="entry name" value="SecA_SF2_C"/>
</dbReference>
<dbReference type="STRING" id="1754191.A0A1Y1V5F5"/>
<dbReference type="GO" id="GO:0006886">
    <property type="term" value="P:intracellular protein transport"/>
    <property type="evidence" value="ECO:0007669"/>
    <property type="project" value="InterPro"/>
</dbReference>
<evidence type="ECO:0000256" key="2">
    <source>
        <dbReference type="ARBA" id="ARBA00022490"/>
    </source>
</evidence>
<evidence type="ECO:0000259" key="12">
    <source>
        <dbReference type="PROSITE" id="PS51196"/>
    </source>
</evidence>
<dbReference type="InterPro" id="IPR001650">
    <property type="entry name" value="Helicase_C-like"/>
</dbReference>
<dbReference type="SMART" id="SM00490">
    <property type="entry name" value="HELICc"/>
    <property type="match status" value="1"/>
</dbReference>
<keyword evidence="8 10" id="KW-0472">Membrane</keyword>
<dbReference type="PROSITE" id="PS50297">
    <property type="entry name" value="ANK_REP_REGION"/>
    <property type="match status" value="1"/>
</dbReference>
<keyword evidence="10" id="KW-1133">Transmembrane helix</keyword>
<dbReference type="Gene3D" id="1.25.40.20">
    <property type="entry name" value="Ankyrin repeat-containing domain"/>
    <property type="match status" value="4"/>
</dbReference>
<dbReference type="PANTHER" id="PTHR30612">
    <property type="entry name" value="SECA INNER MEMBRANE COMPONENT OF SEC PROTEIN SECRETION SYSTEM"/>
    <property type="match status" value="1"/>
</dbReference>
<comment type="caution">
    <text evidence="13">The sequence shown here is derived from an EMBL/GenBank/DDBJ whole genome shotgun (WGS) entry which is preliminary data.</text>
</comment>
<keyword evidence="10" id="KW-0812">Transmembrane</keyword>
<feature type="transmembrane region" description="Helical" evidence="10">
    <location>
        <begin position="2265"/>
        <end position="2282"/>
    </location>
</feature>
<feature type="transmembrane region" description="Helical" evidence="10">
    <location>
        <begin position="2303"/>
        <end position="2328"/>
    </location>
</feature>
<organism evidence="13 14">
    <name type="scientific">Piromyces finnis</name>
    <dbReference type="NCBI Taxonomy" id="1754191"/>
    <lineage>
        <taxon>Eukaryota</taxon>
        <taxon>Fungi</taxon>
        <taxon>Fungi incertae sedis</taxon>
        <taxon>Chytridiomycota</taxon>
        <taxon>Chytridiomycota incertae sedis</taxon>
        <taxon>Neocallimastigomycetes</taxon>
        <taxon>Neocallimastigales</taxon>
        <taxon>Neocallimastigaceae</taxon>
        <taxon>Piromyces</taxon>
    </lineage>
</organism>
<keyword evidence="9" id="KW-0040">ANK repeat</keyword>
<evidence type="ECO:0000256" key="3">
    <source>
        <dbReference type="ARBA" id="ARBA00022741"/>
    </source>
</evidence>
<keyword evidence="2" id="KW-0963">Cytoplasm</keyword>
<reference evidence="13 14" key="1">
    <citation type="submission" date="2016-08" db="EMBL/GenBank/DDBJ databases">
        <title>Genomes of anaerobic fungi encode conserved fungal cellulosomes for biomass hydrolysis.</title>
        <authorList>
            <consortium name="DOE Joint Genome Institute"/>
            <person name="Haitjema C.H."/>
            <person name="Gilmore S.P."/>
            <person name="Henske J.K."/>
            <person name="Solomon K.V."/>
            <person name="De Groot R."/>
            <person name="Kuo A."/>
            <person name="Mondo S.J."/>
            <person name="Salamov A.A."/>
            <person name="Labutti K."/>
            <person name="Zhao Z."/>
            <person name="Chiniquy J."/>
            <person name="Barry K."/>
            <person name="Brewer H.M."/>
            <person name="Purvine S.O."/>
            <person name="Wright A.T."/>
            <person name="Boxma B."/>
            <person name="Van Alen T."/>
            <person name="Hackstein J.H."/>
            <person name="Baker S.E."/>
            <person name="Grigoriev I.V."/>
            <person name="O'Malley M.A."/>
        </authorList>
    </citation>
    <scope>NUCLEOTIDE SEQUENCE [LARGE SCALE GENOMIC DNA]</scope>
    <source>
        <strain evidence="14">finn</strain>
    </source>
</reference>
<dbReference type="Pfam" id="PF07517">
    <property type="entry name" value="SecA_DEAD"/>
    <property type="match status" value="1"/>
</dbReference>
<dbReference type="SMART" id="SM00957">
    <property type="entry name" value="SecA_DEAD"/>
    <property type="match status" value="1"/>
</dbReference>
<dbReference type="Gene3D" id="3.40.50.300">
    <property type="entry name" value="P-loop containing nucleotide triphosphate hydrolases"/>
    <property type="match status" value="2"/>
</dbReference>
<keyword evidence="14" id="KW-1185">Reference proteome</keyword>
<dbReference type="SUPFAM" id="SSF52540">
    <property type="entry name" value="P-loop containing nucleoside triphosphate hydrolases"/>
    <property type="match status" value="2"/>
</dbReference>
<dbReference type="EMBL" id="MCFH01000030">
    <property type="protein sequence ID" value="ORX47663.1"/>
    <property type="molecule type" value="Genomic_DNA"/>
</dbReference>
<dbReference type="InterPro" id="IPR002110">
    <property type="entry name" value="Ankyrin_rpt"/>
</dbReference>
<keyword evidence="1" id="KW-0813">Transport</keyword>
<dbReference type="PRINTS" id="PR00906">
    <property type="entry name" value="SECA"/>
</dbReference>
<protein>
    <submittedName>
        <fullName evidence="13">Ankyrin</fullName>
    </submittedName>
</protein>
<keyword evidence="3" id="KW-0547">Nucleotide-binding</keyword>
<dbReference type="InterPro" id="IPR014018">
    <property type="entry name" value="SecA_motor_DEAD"/>
</dbReference>
<dbReference type="OrthoDB" id="2144505at2759"/>
<evidence type="ECO:0000256" key="1">
    <source>
        <dbReference type="ARBA" id="ARBA00022448"/>
    </source>
</evidence>
<dbReference type="Pfam" id="PF00023">
    <property type="entry name" value="Ank"/>
    <property type="match status" value="1"/>
</dbReference>
<dbReference type="GO" id="GO:0017038">
    <property type="term" value="P:protein import"/>
    <property type="evidence" value="ECO:0007669"/>
    <property type="project" value="InterPro"/>
</dbReference>
<dbReference type="Proteomes" id="UP000193719">
    <property type="component" value="Unassembled WGS sequence"/>
</dbReference>
<dbReference type="Pfam" id="PF21090">
    <property type="entry name" value="P-loop_SecA"/>
    <property type="match status" value="1"/>
</dbReference>
<reference evidence="13 14" key="2">
    <citation type="submission" date="2016-08" db="EMBL/GenBank/DDBJ databases">
        <title>Pervasive Adenine N6-methylation of Active Genes in Fungi.</title>
        <authorList>
            <consortium name="DOE Joint Genome Institute"/>
            <person name="Mondo S.J."/>
            <person name="Dannebaum R.O."/>
            <person name="Kuo R.C."/>
            <person name="Labutti K."/>
            <person name="Haridas S."/>
            <person name="Kuo A."/>
            <person name="Salamov A."/>
            <person name="Ahrendt S.R."/>
            <person name="Lipzen A."/>
            <person name="Sullivan W."/>
            <person name="Andreopoulos W.B."/>
            <person name="Clum A."/>
            <person name="Lindquist E."/>
            <person name="Daum C."/>
            <person name="Ramamoorthy G.K."/>
            <person name="Gryganskyi A."/>
            <person name="Culley D."/>
            <person name="Magnuson J.K."/>
            <person name="James T.Y."/>
            <person name="O'Malley M.A."/>
            <person name="Stajich J.E."/>
            <person name="Spatafora J.W."/>
            <person name="Visel A."/>
            <person name="Grigoriev I.V."/>
        </authorList>
    </citation>
    <scope>NUCLEOTIDE SEQUENCE [LARGE SCALE GENOMIC DNA]</scope>
    <source>
        <strain evidence="14">finn</strain>
    </source>
</reference>
<dbReference type="InterPro" id="IPR027417">
    <property type="entry name" value="P-loop_NTPase"/>
</dbReference>
<dbReference type="GO" id="GO:0005524">
    <property type="term" value="F:ATP binding"/>
    <property type="evidence" value="ECO:0007669"/>
    <property type="project" value="UniProtKB-KW"/>
</dbReference>
<evidence type="ECO:0000313" key="14">
    <source>
        <dbReference type="Proteomes" id="UP000193719"/>
    </source>
</evidence>
<keyword evidence="5" id="KW-0653">Protein transport</keyword>
<evidence type="ECO:0000256" key="5">
    <source>
        <dbReference type="ARBA" id="ARBA00022927"/>
    </source>
</evidence>
<keyword evidence="6" id="KW-1278">Translocase</keyword>
<dbReference type="InterPro" id="IPR011115">
    <property type="entry name" value="SecA_DEAD"/>
</dbReference>
<evidence type="ECO:0000256" key="6">
    <source>
        <dbReference type="ARBA" id="ARBA00022967"/>
    </source>
</evidence>
<keyword evidence="7" id="KW-0811">Translocation</keyword>
<accession>A0A1Y1V5F5</accession>
<dbReference type="PROSITE" id="PS51194">
    <property type="entry name" value="HELICASE_CTER"/>
    <property type="match status" value="1"/>
</dbReference>
<gene>
    <name evidence="13" type="ORF">BCR36DRAFT_405336</name>
</gene>
<dbReference type="PANTHER" id="PTHR30612:SF0">
    <property type="entry name" value="CHLOROPLAST PROTEIN-TRANSPORTING ATPASE"/>
    <property type="match status" value="1"/>
</dbReference>
<sequence>MCMFNVGYNAMCAAGLNASGDTGGVEFIIPRIIPEFKNRYCFNDQLYIAFNKYSKTTEHDILNLLNNKLLIPGVKFNNMEEVFSTIMHELSIGYLVDKKLPFISLHFNQEGLLYSVMDEYYKHTLVGHVITMLDYFLKCYVNGGFFEEEFIFEWQNTKNTDKTYLDHHFINMKKYLLSQYGDKNKIIYQSLNDMKTDHGCERQLFLSAFRIIGKIKTLYYNKDVVLPKCYYDVEYDIDVSPEFKASLMKNEDNQNIIADNERSHKIMATFVKEKMNSIPHFKPYFELLYIITFCLHNLPNVQACELLNIFSEGQMNFLNHIVSYHISDIKPNNIEEMEKNSKAIEKKIVIYMYEKLKKLLDKDAYLVDITNDYDLSIFDVIKKFSVSLDLLVCSKVLNACIELNDICKDIKDILQTATTLKELNKHVTNLLNKFDLILKKLTDLLIENYHKNITSFKNELEKIKAETIAKMKSNYKNEIEKLCINGNCLHQVKEIMNSEKVKNNIMNREKEIIDHYKKAYQDSINSMEKELNEKLKFTSINCYKTNLINAMQNLKTNLANKTVLEALDKENVDKLKFKYKLNLQSLCFDLSSDEISKIEIRGGCHVQLNKNLMFIEKELDDSTYYHLVNNTTSKDYYCINSKLIQSSVHGDSLDEFVKANYDVKKNKIIHSLLSKENMQLEDKDLSGYSIGHYKALFGYDQLITDSDLNVVSDSGITPELIAVTTGNVDVVSKLIKLKNSRFSLPSHNAITPLLMAILNKDECMIHLLLDYPEKIGDINYTNELKKTALHYACEYNIPTIAKRLILQNSKIDAKDKKDGNTPLHLVCLKSNAETLKEILNLDLAKPYINVKRSDGKTPLCLSSSHSILCTKILLRNNANALTKDCYNHDCLDMALYSGRIDCYQQLYKLNRNIKLLEKLKHTLLSVHSHHDGDKNKLKYLVKLFSDGNLNEIEKVIPNLDEELPLKSFNNCIELIETACKGRKKESIKYLSQLIDLKEYPIMTFIGKNNLCDWIKEALGYGCDLFTHNNKVYNGNTIFDCCIESNDDKMLKVIFTTIQKADEKVYKILNHLICKAAINEKMESLGILCDILELQKFKSFRLSILPLCKTPRLTLVSFEIILKMFKCIDLSTIDLYTAIKFCRPGVFKKMLILHHKKLSSKDLEILENLGMSRKDNLYVLSEFYPSLLNSNQYQHYRETLASIENLLSENERFNESIKHSRLTNLLKLINIGLSELTKEKTFLPHLIIKSNNLWAMKSLPDDYANYFFIKDENQYYPFDYIHFSLDFKNSLTLIFDYFDHLNVGNKIKANYILLALDRIIQNFHEVLFTNISNDFDINDVLEKYDYVYDYFSDNNENIFYILSKNRNATFNKVFKKHLKLLNINQQNIEGETLVMNLIKNKNFGLANEIINSFNIDFEKRNKEGDSYLHLLFKEPLSSDKYDSEINIFYDIVLKVISERPSYILLQNRKLETPYLLAARIGCNTELIEKYSISTSSLHEACYANKINTVRYLIEYLNYDVNLQIIPKEEPSLKKRFNSYSTPIHCAAKCSATEIFKLLLQYGADPYLKDSNNSDAISIGLEYGNKKLLAYLMDSPFVLRNRYSVSHLLALIKNPNAEFYVKSYIDLYSIYELNSFSDETMNNILMISCINNQPSMINLFLFSDIELLSQNKYRNNVLHLCCYSNSVSCASEILSKINGEFSFKLLTTKNKEGNTPLHIASEFGLFSMIALFLSSLDTTDEIRIKNNNNLTPLQLSIKSNQFEIAQLFMEYHNLSLNDIKNRSISEISLELNQFITYYNNENAIKSRVRKKYYDIIYNKKKPIEEKIMDIKDKVSPETQMNNSSQQEELENQKIHNTDTFEEFNSSLAMIYVSKYFTKDLYIQYHSLIGNLNALLAFIKWNAFNRNDFIDKFFTTIANINNNKYVIEICDLFLNFILYKVDPEYVEVILNEMNNLFLLCNDCKNTFDFVRIIRAIILSAFESKTKIEIRDLISTIKGFRLIIECDPYPIFKNLKSIRFNISAYSFINNLLKICKKKSSMKYIHIKYAHFIPPLLDEEEINDYLEKYPIIHKSIDSLLPIDCFIQKVLSNKNIGSESLNIALECDQYIKNSEQLTVGEKIDIFESMKKLLDKNSTISKEFLSLVKATELYIIKFRDIKMATKILNTKSESISNIIIKFNKLNKLPEFNFYNYVDKLDSLLDKIEFNDKFMLKEIALHFNTYYTEYNTCKNFSELGRQIGQEFKYNPTLKNIAKLLAIISRGFEETLNYTPYLIQILAIASFLIHYKKKTNHGRIAQIKTGEGKSMIIAILALSNALMGYFVDVITSTHYLAKRDQIKFKKLFSLFGVSSSNLAKQYLIKEDYNGIILYGTNTDFEFTLLREGLFIQNKNRTQPLGKNELVERKYHVAIVDDANIAYNSQYHYNWVYGPIFDYVKTAMNPNVPTIRKILSTFEDGIHREQLHQIKDEKINEWINANYKKKEIQIISSNTGRIQYGSKWNRSIHEFVVIKEGLTPEEETSVIGSISHPIYFQNYQTIFRLTGTIGEEIEKREISKLYDVELYNLPRNFKEKLIIEEPEIYQTKEQKYQRIIKLIRNNTLKQPMLILLENIHESIEFSMKLNRLGIGNLVLNDAQKEKEEYILEKSGNIGNILVSTNAAGRGTDIILSKEALQVGGLYVILGFFPQNSRIEYQGIGRAGRQGQPGKAKVIFSKDESFVKPMLLMKYKNLNHNTNTEHYSYYYKVRKKKNKYFIVLLKFFFFKRFLSSLFELSVIKNELGSEIEPYSKFIMNHIDQLWANYYSRITSNKNPSLSPPFIHKTVFTNFLEYFLNELKLIQIRDSYYNDYQHNIIIKMIENFKTKLYEIK</sequence>
<keyword evidence="4" id="KW-0067">ATP-binding</keyword>
<name>A0A1Y1V5F5_9FUNG</name>
<dbReference type="PROSITE" id="PS51196">
    <property type="entry name" value="SECA_MOTOR_DEAD"/>
    <property type="match status" value="1"/>
</dbReference>
<dbReference type="PROSITE" id="PS50088">
    <property type="entry name" value="ANK_REPEAT"/>
    <property type="match status" value="1"/>
</dbReference>
<feature type="repeat" description="ANK" evidence="9">
    <location>
        <begin position="1537"/>
        <end position="1569"/>
    </location>
</feature>
<evidence type="ECO:0000256" key="9">
    <source>
        <dbReference type="PROSITE-ProRule" id="PRU00023"/>
    </source>
</evidence>
<evidence type="ECO:0000256" key="7">
    <source>
        <dbReference type="ARBA" id="ARBA00023010"/>
    </source>
</evidence>